<keyword evidence="2" id="KW-1185">Reference proteome</keyword>
<evidence type="ECO:0008006" key="3">
    <source>
        <dbReference type="Google" id="ProtNLM"/>
    </source>
</evidence>
<reference evidence="1 2" key="1">
    <citation type="submission" date="2019-08" db="EMBL/GenBank/DDBJ databases">
        <title>Marinobacter ZYF650 sp. nov., a marine bacterium isolated from seawater of the Mariana trench.</title>
        <authorList>
            <person name="Ahmad W."/>
        </authorList>
    </citation>
    <scope>NUCLEOTIDE SEQUENCE [LARGE SCALE GENOMIC DNA]</scope>
    <source>
        <strain evidence="1 2">ZYF650</strain>
    </source>
</reference>
<sequence length="232" mass="25783">MLSTALRIFIVVLLPLVAQAQSQERFRVGVGLGMEEVIGAADGGIFGALAPIYRCVFERAGIDAYYLAVPVKRGLQYLQSNKISALMPLARNDDRDRAGIFAGTLFEVDYAFVSFKPLDGMEQNRGLRYAIPRSFIGRRFIQDENASIQEVSEWDQLVALLSHARVDVAIVPDPMIDRLFGVHADRVYRKIAGTLPASLYLSRAMEESGVADRVRQSVAFCRVDDAARDILR</sequence>
<organism evidence="1 2">
    <name type="scientific">Marinobacter salinexigens</name>
    <dbReference type="NCBI Taxonomy" id="2919747"/>
    <lineage>
        <taxon>Bacteria</taxon>
        <taxon>Pseudomonadati</taxon>
        <taxon>Pseudomonadota</taxon>
        <taxon>Gammaproteobacteria</taxon>
        <taxon>Pseudomonadales</taxon>
        <taxon>Marinobacteraceae</taxon>
        <taxon>Marinobacter</taxon>
    </lineage>
</organism>
<name>A0A5B0VFC4_9GAMM</name>
<accession>A0A5B0VFC4</accession>
<dbReference type="EMBL" id="VTUU01000005">
    <property type="protein sequence ID" value="KAA1173327.1"/>
    <property type="molecule type" value="Genomic_DNA"/>
</dbReference>
<proteinExistence type="predicted"/>
<evidence type="ECO:0000313" key="1">
    <source>
        <dbReference type="EMBL" id="KAA1173327.1"/>
    </source>
</evidence>
<gene>
    <name evidence="1" type="ORF">FWJ25_12670</name>
</gene>
<comment type="caution">
    <text evidence="1">The sequence shown here is derived from an EMBL/GenBank/DDBJ whole genome shotgun (WGS) entry which is preliminary data.</text>
</comment>
<protein>
    <recommendedName>
        <fullName evidence="3">Solute-binding protein family 3/N-terminal domain-containing protein</fullName>
    </recommendedName>
</protein>
<evidence type="ECO:0000313" key="2">
    <source>
        <dbReference type="Proteomes" id="UP000323161"/>
    </source>
</evidence>
<dbReference type="AlphaFoldDB" id="A0A5B0VFC4"/>
<dbReference type="Gene3D" id="3.40.190.10">
    <property type="entry name" value="Periplasmic binding protein-like II"/>
    <property type="match status" value="2"/>
</dbReference>
<dbReference type="RefSeq" id="WP_149600619.1">
    <property type="nucleotide sequence ID" value="NZ_VTUU01000005.1"/>
</dbReference>
<dbReference type="SUPFAM" id="SSF53850">
    <property type="entry name" value="Periplasmic binding protein-like II"/>
    <property type="match status" value="1"/>
</dbReference>
<dbReference type="Proteomes" id="UP000323161">
    <property type="component" value="Unassembled WGS sequence"/>
</dbReference>